<sequence length="50" mass="5329">MTSPNEPPQHGHDFEPQDAVEAVVPAIPIVLPMVGAALIFLLAFIAVYMA</sequence>
<evidence type="ECO:0000313" key="3">
    <source>
        <dbReference type="Proteomes" id="UP000622707"/>
    </source>
</evidence>
<dbReference type="EMBL" id="JAEQND010000010">
    <property type="protein sequence ID" value="MBL0427012.1"/>
    <property type="molecule type" value="Genomic_DNA"/>
</dbReference>
<evidence type="ECO:0000313" key="2">
    <source>
        <dbReference type="EMBL" id="MBL0427012.1"/>
    </source>
</evidence>
<evidence type="ECO:0000256" key="1">
    <source>
        <dbReference type="SAM" id="Phobius"/>
    </source>
</evidence>
<keyword evidence="1" id="KW-1133">Transmembrane helix</keyword>
<gene>
    <name evidence="2" type="ORF">JI746_17995</name>
</gene>
<keyword evidence="1" id="KW-0812">Transmembrane</keyword>
<name>A0ABS1JRY0_9BURK</name>
<dbReference type="RefSeq" id="WP_201691511.1">
    <property type="nucleotide sequence ID" value="NZ_JAEQND010000010.1"/>
</dbReference>
<dbReference type="Proteomes" id="UP000622707">
    <property type="component" value="Unassembled WGS sequence"/>
</dbReference>
<comment type="caution">
    <text evidence="2">The sequence shown here is derived from an EMBL/GenBank/DDBJ whole genome shotgun (WGS) entry which is preliminary data.</text>
</comment>
<keyword evidence="3" id="KW-1185">Reference proteome</keyword>
<proteinExistence type="predicted"/>
<feature type="transmembrane region" description="Helical" evidence="1">
    <location>
        <begin position="26"/>
        <end position="49"/>
    </location>
</feature>
<accession>A0ABS1JRY0</accession>
<organism evidence="2 3">
    <name type="scientific">Ramlibacter alkalitolerans</name>
    <dbReference type="NCBI Taxonomy" id="2039631"/>
    <lineage>
        <taxon>Bacteria</taxon>
        <taxon>Pseudomonadati</taxon>
        <taxon>Pseudomonadota</taxon>
        <taxon>Betaproteobacteria</taxon>
        <taxon>Burkholderiales</taxon>
        <taxon>Comamonadaceae</taxon>
        <taxon>Ramlibacter</taxon>
    </lineage>
</organism>
<reference evidence="2 3" key="1">
    <citation type="journal article" date="2017" name="Int. J. Syst. Evol. Microbiol.">
        <title>Ramlibacter alkalitolerans sp. nov., alkali-tolerant bacterium isolated from soil of ginseng.</title>
        <authorList>
            <person name="Lee D.H."/>
            <person name="Cha C.J."/>
        </authorList>
    </citation>
    <scope>NUCLEOTIDE SEQUENCE [LARGE SCALE GENOMIC DNA]</scope>
    <source>
        <strain evidence="2 3">KACC 19305</strain>
    </source>
</reference>
<protein>
    <submittedName>
        <fullName evidence="2">Uncharacterized protein</fullName>
    </submittedName>
</protein>
<keyword evidence="1" id="KW-0472">Membrane</keyword>